<dbReference type="EMBL" id="CAWYQH010000097">
    <property type="protein sequence ID" value="CAK8683874.1"/>
    <property type="molecule type" value="Genomic_DNA"/>
</dbReference>
<sequence>MEVDDKAKKKPRAILDYNASKGGVDTADEMLRAYYIKVASRRWPLAAFFNLLDIVTLDAYVICKDVQITIKKRRDFIIELAEKLCLAEKNRRRTVPQLFHLKRTREHAEEELPLNKRTKCKICQSNKTRVQCSNCSKFVCGTCSTPVCKSCFEM</sequence>
<gene>
    <name evidence="2" type="ORF">CVLEPA_LOCUS14894</name>
</gene>
<dbReference type="Pfam" id="PF13843">
    <property type="entry name" value="DDE_Tnp_1_7"/>
    <property type="match status" value="1"/>
</dbReference>
<dbReference type="PANTHER" id="PTHR46599">
    <property type="entry name" value="PIGGYBAC TRANSPOSABLE ELEMENT-DERIVED PROTEIN 4"/>
    <property type="match status" value="1"/>
</dbReference>
<proteinExistence type="predicted"/>
<evidence type="ECO:0000313" key="3">
    <source>
        <dbReference type="Proteomes" id="UP001642483"/>
    </source>
</evidence>
<organism evidence="2 3">
    <name type="scientific">Clavelina lepadiformis</name>
    <name type="common">Light-bulb sea squirt</name>
    <name type="synonym">Ascidia lepadiformis</name>
    <dbReference type="NCBI Taxonomy" id="159417"/>
    <lineage>
        <taxon>Eukaryota</taxon>
        <taxon>Metazoa</taxon>
        <taxon>Chordata</taxon>
        <taxon>Tunicata</taxon>
        <taxon>Ascidiacea</taxon>
        <taxon>Aplousobranchia</taxon>
        <taxon>Clavelinidae</taxon>
        <taxon>Clavelina</taxon>
    </lineage>
</organism>
<dbReference type="InterPro" id="IPR011011">
    <property type="entry name" value="Znf_FYVE_PHD"/>
</dbReference>
<evidence type="ECO:0000259" key="1">
    <source>
        <dbReference type="Pfam" id="PF13843"/>
    </source>
</evidence>
<dbReference type="InterPro" id="IPR029526">
    <property type="entry name" value="PGBD"/>
</dbReference>
<name>A0ABP0FW83_CLALP</name>
<keyword evidence="3" id="KW-1185">Reference proteome</keyword>
<reference evidence="2 3" key="1">
    <citation type="submission" date="2024-02" db="EMBL/GenBank/DDBJ databases">
        <authorList>
            <person name="Daric V."/>
            <person name="Darras S."/>
        </authorList>
    </citation>
    <scope>NUCLEOTIDE SEQUENCE [LARGE SCALE GENOMIC DNA]</scope>
</reference>
<protein>
    <recommendedName>
        <fullName evidence="1">PiggyBac transposable element-derived protein domain-containing protein</fullName>
    </recommendedName>
</protein>
<comment type="caution">
    <text evidence="2">The sequence shown here is derived from an EMBL/GenBank/DDBJ whole genome shotgun (WGS) entry which is preliminary data.</text>
</comment>
<dbReference type="SUPFAM" id="SSF57903">
    <property type="entry name" value="FYVE/PHD zinc finger"/>
    <property type="match status" value="1"/>
</dbReference>
<dbReference type="Proteomes" id="UP001642483">
    <property type="component" value="Unassembled WGS sequence"/>
</dbReference>
<feature type="domain" description="PiggyBac transposable element-derived protein" evidence="1">
    <location>
        <begin position="6"/>
        <end position="60"/>
    </location>
</feature>
<evidence type="ECO:0000313" key="2">
    <source>
        <dbReference type="EMBL" id="CAK8683874.1"/>
    </source>
</evidence>
<dbReference type="PANTHER" id="PTHR46599:SF3">
    <property type="entry name" value="PIGGYBAC TRANSPOSABLE ELEMENT-DERIVED PROTEIN 4"/>
    <property type="match status" value="1"/>
</dbReference>
<accession>A0ABP0FW83</accession>